<name>A0A4Q9NR71_9APHY</name>
<organism evidence="1">
    <name type="scientific">Dichomitus squalens</name>
    <dbReference type="NCBI Taxonomy" id="114155"/>
    <lineage>
        <taxon>Eukaryota</taxon>
        <taxon>Fungi</taxon>
        <taxon>Dikarya</taxon>
        <taxon>Basidiomycota</taxon>
        <taxon>Agaricomycotina</taxon>
        <taxon>Agaricomycetes</taxon>
        <taxon>Polyporales</taxon>
        <taxon>Polyporaceae</taxon>
        <taxon>Dichomitus</taxon>
    </lineage>
</organism>
<dbReference type="EMBL" id="ML143470">
    <property type="protein sequence ID" value="TBU24947.1"/>
    <property type="molecule type" value="Genomic_DNA"/>
</dbReference>
<sequence>MDFDRAATPLVICDISSQNMFNEKNTTRQYCAIYVNNNRTRDLLSVPAEDFMKSTLSEKDKKPWIGRRCWGDIMVFVDVNGGEKAPRKLEDYVAKTFAHQHQTHLYVLYVYRKPARICLFDRSGGVVTGPFPYGKRDNPTV</sequence>
<dbReference type="AlphaFoldDB" id="A0A4Q9NR71"/>
<gene>
    <name evidence="1" type="ORF">BD311DRAFT_780686</name>
</gene>
<protein>
    <submittedName>
        <fullName evidence="1">Uncharacterized protein</fullName>
    </submittedName>
</protein>
<dbReference type="Proteomes" id="UP000292957">
    <property type="component" value="Unassembled WGS sequence"/>
</dbReference>
<reference evidence="1" key="1">
    <citation type="submission" date="2019-01" db="EMBL/GenBank/DDBJ databases">
        <title>Draft genome sequences of three monokaryotic isolates of the white-rot basidiomycete fungus Dichomitus squalens.</title>
        <authorList>
            <consortium name="DOE Joint Genome Institute"/>
            <person name="Lopez S.C."/>
            <person name="Andreopoulos B."/>
            <person name="Pangilinan J."/>
            <person name="Lipzen A."/>
            <person name="Riley R."/>
            <person name="Ahrendt S."/>
            <person name="Ng V."/>
            <person name="Barry K."/>
            <person name="Daum C."/>
            <person name="Grigoriev I.V."/>
            <person name="Hilden K.S."/>
            <person name="Makela M.R."/>
            <person name="de Vries R.P."/>
        </authorList>
    </citation>
    <scope>NUCLEOTIDE SEQUENCE [LARGE SCALE GENOMIC DNA]</scope>
    <source>
        <strain evidence="1">OM18370.1</strain>
    </source>
</reference>
<accession>A0A4Q9NR71</accession>
<evidence type="ECO:0000313" key="1">
    <source>
        <dbReference type="EMBL" id="TBU24947.1"/>
    </source>
</evidence>
<proteinExistence type="predicted"/>